<reference evidence="2 3" key="2">
    <citation type="journal article" date="2013" name="Plant Cell Physiol.">
        <title>Rice Annotation Project Database (RAP-DB): an integrative and interactive database for rice genomics.</title>
        <authorList>
            <person name="Sakai H."/>
            <person name="Lee S.S."/>
            <person name="Tanaka T."/>
            <person name="Numa H."/>
            <person name="Kim J."/>
            <person name="Kawahara Y."/>
            <person name="Wakimoto H."/>
            <person name="Yang C.C."/>
            <person name="Iwamoto M."/>
            <person name="Abe T."/>
            <person name="Yamada Y."/>
            <person name="Muto A."/>
            <person name="Inokuchi H."/>
            <person name="Ikemura T."/>
            <person name="Matsumoto T."/>
            <person name="Sasaki T."/>
            <person name="Itoh T."/>
        </authorList>
    </citation>
    <scope>NUCLEOTIDE SEQUENCE [LARGE SCALE GENOMIC DNA]</scope>
    <source>
        <strain evidence="3">cv. Nipponbare</strain>
    </source>
</reference>
<dbReference type="AlphaFoldDB" id="A0A0N7KRN9"/>
<dbReference type="InParanoid" id="A0A0N7KRN9"/>
<proteinExistence type="predicted"/>
<dbReference type="PaxDb" id="39947-A0A0N7KRN9"/>
<feature type="compositionally biased region" description="Basic residues" evidence="1">
    <location>
        <begin position="16"/>
        <end position="31"/>
    </location>
</feature>
<feature type="compositionally biased region" description="Basic and acidic residues" evidence="1">
    <location>
        <begin position="160"/>
        <end position="175"/>
    </location>
</feature>
<reference evidence="2 3" key="3">
    <citation type="journal article" date="2013" name="Rice">
        <title>Improvement of the Oryza sativa Nipponbare reference genome using next generation sequence and optical map data.</title>
        <authorList>
            <person name="Kawahara Y."/>
            <person name="de la Bastide M."/>
            <person name="Hamilton J.P."/>
            <person name="Kanamori H."/>
            <person name="McCombie W.R."/>
            <person name="Ouyang S."/>
            <person name="Schwartz D.C."/>
            <person name="Tanaka T."/>
            <person name="Wu J."/>
            <person name="Zhou S."/>
            <person name="Childs K.L."/>
            <person name="Davidson R.M."/>
            <person name="Lin H."/>
            <person name="Quesada-Ocampo L."/>
            <person name="Vaillancourt B."/>
            <person name="Sakai H."/>
            <person name="Lee S.S."/>
            <person name="Kim J."/>
            <person name="Numa H."/>
            <person name="Itoh T."/>
            <person name="Buell C.R."/>
            <person name="Matsumoto T."/>
        </authorList>
    </citation>
    <scope>NUCLEOTIDE SEQUENCE [LARGE SCALE GENOMIC DNA]</scope>
    <source>
        <strain evidence="3">cv. Nipponbare</strain>
    </source>
</reference>
<feature type="region of interest" description="Disordered" evidence="1">
    <location>
        <begin position="143"/>
        <end position="183"/>
    </location>
</feature>
<keyword evidence="3" id="KW-1185">Reference proteome</keyword>
<dbReference type="Proteomes" id="UP000059680">
    <property type="component" value="Chromosome 10"/>
</dbReference>
<feature type="compositionally biased region" description="Low complexity" evidence="1">
    <location>
        <begin position="35"/>
        <end position="50"/>
    </location>
</feature>
<protein>
    <submittedName>
        <fullName evidence="2">Os10g0368650 protein</fullName>
    </submittedName>
</protein>
<evidence type="ECO:0000256" key="1">
    <source>
        <dbReference type="SAM" id="MobiDB-lite"/>
    </source>
</evidence>
<sequence>MWAAASPSVGAEGRRGHSGRRRECRGRHRRRFGPEEATASRTSAAEATAPARDKPEDAAPLEIAVDAAPAEDEPEDVVPLLQIRGGRRGNRRGCRRRPSRCRRHVGCRVAVGWSCLTSTSVVAEPPRGPSRRCLSRYESATLRTSAAEAIAPPPPSRTPPPRERWRGESREERGGLTRISAWG</sequence>
<accession>A0A0N7KRN9</accession>
<organism evidence="2 3">
    <name type="scientific">Oryza sativa subsp. japonica</name>
    <name type="common">Rice</name>
    <dbReference type="NCBI Taxonomy" id="39947"/>
    <lineage>
        <taxon>Eukaryota</taxon>
        <taxon>Viridiplantae</taxon>
        <taxon>Streptophyta</taxon>
        <taxon>Embryophyta</taxon>
        <taxon>Tracheophyta</taxon>
        <taxon>Spermatophyta</taxon>
        <taxon>Magnoliopsida</taxon>
        <taxon>Liliopsida</taxon>
        <taxon>Poales</taxon>
        <taxon>Poaceae</taxon>
        <taxon>BOP clade</taxon>
        <taxon>Oryzoideae</taxon>
        <taxon>Oryzeae</taxon>
        <taxon>Oryzinae</taxon>
        <taxon>Oryza</taxon>
        <taxon>Oryza sativa</taxon>
    </lineage>
</organism>
<reference evidence="3" key="1">
    <citation type="journal article" date="2005" name="Nature">
        <title>The map-based sequence of the rice genome.</title>
        <authorList>
            <consortium name="International rice genome sequencing project (IRGSP)"/>
            <person name="Matsumoto T."/>
            <person name="Wu J."/>
            <person name="Kanamori H."/>
            <person name="Katayose Y."/>
            <person name="Fujisawa M."/>
            <person name="Namiki N."/>
            <person name="Mizuno H."/>
            <person name="Yamamoto K."/>
            <person name="Antonio B.A."/>
            <person name="Baba T."/>
            <person name="Sakata K."/>
            <person name="Nagamura Y."/>
            <person name="Aoki H."/>
            <person name="Arikawa K."/>
            <person name="Arita K."/>
            <person name="Bito T."/>
            <person name="Chiden Y."/>
            <person name="Fujitsuka N."/>
            <person name="Fukunaka R."/>
            <person name="Hamada M."/>
            <person name="Harada C."/>
            <person name="Hayashi A."/>
            <person name="Hijishita S."/>
            <person name="Honda M."/>
            <person name="Hosokawa S."/>
            <person name="Ichikawa Y."/>
            <person name="Idonuma A."/>
            <person name="Iijima M."/>
            <person name="Ikeda M."/>
            <person name="Ikeno M."/>
            <person name="Ito K."/>
            <person name="Ito S."/>
            <person name="Ito T."/>
            <person name="Ito Y."/>
            <person name="Ito Y."/>
            <person name="Iwabuchi A."/>
            <person name="Kamiya K."/>
            <person name="Karasawa W."/>
            <person name="Kurita K."/>
            <person name="Katagiri S."/>
            <person name="Kikuta A."/>
            <person name="Kobayashi H."/>
            <person name="Kobayashi N."/>
            <person name="Machita K."/>
            <person name="Maehara T."/>
            <person name="Masukawa M."/>
            <person name="Mizubayashi T."/>
            <person name="Mukai Y."/>
            <person name="Nagasaki H."/>
            <person name="Nagata Y."/>
            <person name="Naito S."/>
            <person name="Nakashima M."/>
            <person name="Nakama Y."/>
            <person name="Nakamichi Y."/>
            <person name="Nakamura M."/>
            <person name="Meguro A."/>
            <person name="Negishi M."/>
            <person name="Ohta I."/>
            <person name="Ohta T."/>
            <person name="Okamoto M."/>
            <person name="Ono N."/>
            <person name="Saji S."/>
            <person name="Sakaguchi M."/>
            <person name="Sakai K."/>
            <person name="Shibata M."/>
            <person name="Shimokawa T."/>
            <person name="Song J."/>
            <person name="Takazaki Y."/>
            <person name="Terasawa K."/>
            <person name="Tsugane M."/>
            <person name="Tsuji K."/>
            <person name="Ueda S."/>
            <person name="Waki K."/>
            <person name="Yamagata H."/>
            <person name="Yamamoto M."/>
            <person name="Yamamoto S."/>
            <person name="Yamane H."/>
            <person name="Yoshiki S."/>
            <person name="Yoshihara R."/>
            <person name="Yukawa K."/>
            <person name="Zhong H."/>
            <person name="Yano M."/>
            <person name="Yuan Q."/>
            <person name="Ouyang S."/>
            <person name="Liu J."/>
            <person name="Jones K.M."/>
            <person name="Gansberger K."/>
            <person name="Moffat K."/>
            <person name="Hill J."/>
            <person name="Bera J."/>
            <person name="Fadrosh D."/>
            <person name="Jin S."/>
            <person name="Johri S."/>
            <person name="Kim M."/>
            <person name="Overton L."/>
            <person name="Reardon M."/>
            <person name="Tsitrin T."/>
            <person name="Vuong H."/>
            <person name="Weaver B."/>
            <person name="Ciecko A."/>
            <person name="Tallon L."/>
            <person name="Jackson J."/>
            <person name="Pai G."/>
            <person name="Aken S.V."/>
            <person name="Utterback T."/>
            <person name="Reidmuller S."/>
            <person name="Feldblyum T."/>
            <person name="Hsiao J."/>
            <person name="Zismann V."/>
            <person name="Iobst S."/>
            <person name="de Vazeille A.R."/>
            <person name="Buell C.R."/>
            <person name="Ying K."/>
            <person name="Li Y."/>
            <person name="Lu T."/>
            <person name="Huang Y."/>
            <person name="Zhao Q."/>
            <person name="Feng Q."/>
            <person name="Zhang L."/>
            <person name="Zhu J."/>
            <person name="Weng Q."/>
            <person name="Mu J."/>
            <person name="Lu Y."/>
            <person name="Fan D."/>
            <person name="Liu Y."/>
            <person name="Guan J."/>
            <person name="Zhang Y."/>
            <person name="Yu S."/>
            <person name="Liu X."/>
            <person name="Zhang Y."/>
            <person name="Hong G."/>
            <person name="Han B."/>
            <person name="Choisne N."/>
            <person name="Demange N."/>
            <person name="Orjeda G."/>
            <person name="Samain S."/>
            <person name="Cattolico L."/>
            <person name="Pelletier E."/>
            <person name="Couloux A."/>
            <person name="Segurens B."/>
            <person name="Wincker P."/>
            <person name="D'Hont A."/>
            <person name="Scarpelli C."/>
            <person name="Weissenbach J."/>
            <person name="Salanoubat M."/>
            <person name="Quetier F."/>
            <person name="Yu Y."/>
            <person name="Kim H.R."/>
            <person name="Rambo T."/>
            <person name="Currie J."/>
            <person name="Collura K."/>
            <person name="Luo M."/>
            <person name="Yang T."/>
            <person name="Ammiraju J.S.S."/>
            <person name="Engler F."/>
            <person name="Soderlund C."/>
            <person name="Wing R.A."/>
            <person name="Palmer L.E."/>
            <person name="de la Bastide M."/>
            <person name="Spiegel L."/>
            <person name="Nascimento L."/>
            <person name="Zutavern T."/>
            <person name="O'Shaughnessy A."/>
            <person name="Dike S."/>
            <person name="Dedhia N."/>
            <person name="Preston R."/>
            <person name="Balija V."/>
            <person name="McCombie W.R."/>
            <person name="Chow T."/>
            <person name="Chen H."/>
            <person name="Chung M."/>
            <person name="Chen C."/>
            <person name="Shaw J."/>
            <person name="Wu H."/>
            <person name="Hsiao K."/>
            <person name="Chao Y."/>
            <person name="Chu M."/>
            <person name="Cheng C."/>
            <person name="Hour A."/>
            <person name="Lee P."/>
            <person name="Lin S."/>
            <person name="Lin Y."/>
            <person name="Liou J."/>
            <person name="Liu S."/>
            <person name="Hsing Y."/>
            <person name="Raghuvanshi S."/>
            <person name="Mohanty A."/>
            <person name="Bharti A.K."/>
            <person name="Gaur A."/>
            <person name="Gupta V."/>
            <person name="Kumar D."/>
            <person name="Ravi V."/>
            <person name="Vij S."/>
            <person name="Kapur A."/>
            <person name="Khurana P."/>
            <person name="Khurana P."/>
            <person name="Khurana J.P."/>
            <person name="Tyagi A.K."/>
            <person name="Gaikwad K."/>
            <person name="Singh A."/>
            <person name="Dalal V."/>
            <person name="Srivastava S."/>
            <person name="Dixit A."/>
            <person name="Pal A.K."/>
            <person name="Ghazi I.A."/>
            <person name="Yadav M."/>
            <person name="Pandit A."/>
            <person name="Bhargava A."/>
            <person name="Sureshbabu K."/>
            <person name="Batra K."/>
            <person name="Sharma T.R."/>
            <person name="Mohapatra T."/>
            <person name="Singh N.K."/>
            <person name="Messing J."/>
            <person name="Nelson A.B."/>
            <person name="Fuks G."/>
            <person name="Kavchok S."/>
            <person name="Keizer G."/>
            <person name="Linton E."/>
            <person name="Llaca V."/>
            <person name="Song R."/>
            <person name="Tanyolac B."/>
            <person name="Young S."/>
            <person name="Ho-Il K."/>
            <person name="Hahn J.H."/>
            <person name="Sangsakoo G."/>
            <person name="Vanavichit A."/>
            <person name="de Mattos Luiz.A.T."/>
            <person name="Zimmer P.D."/>
            <person name="Malone G."/>
            <person name="Dellagostin O."/>
            <person name="de Oliveira A.C."/>
            <person name="Bevan M."/>
            <person name="Bancroft I."/>
            <person name="Minx P."/>
            <person name="Cordum H."/>
            <person name="Wilson R."/>
            <person name="Cheng Z."/>
            <person name="Jin W."/>
            <person name="Jiang J."/>
            <person name="Leong S.A."/>
            <person name="Iwama H."/>
            <person name="Gojobori T."/>
            <person name="Itoh T."/>
            <person name="Niimura Y."/>
            <person name="Fujii Y."/>
            <person name="Habara T."/>
            <person name="Sakai H."/>
            <person name="Sato Y."/>
            <person name="Wilson G."/>
            <person name="Kumar K."/>
            <person name="McCouch S."/>
            <person name="Juretic N."/>
            <person name="Hoen D."/>
            <person name="Wright S."/>
            <person name="Bruskiewich R."/>
            <person name="Bureau T."/>
            <person name="Miyao A."/>
            <person name="Hirochika H."/>
            <person name="Nishikawa T."/>
            <person name="Kadowaki K."/>
            <person name="Sugiura M."/>
            <person name="Burr B."/>
            <person name="Sasaki T."/>
        </authorList>
    </citation>
    <scope>NUCLEOTIDE SEQUENCE [LARGE SCALE GENOMIC DNA]</scope>
    <source>
        <strain evidence="3">cv. Nipponbare</strain>
    </source>
</reference>
<evidence type="ECO:0000313" key="3">
    <source>
        <dbReference type="Proteomes" id="UP000059680"/>
    </source>
</evidence>
<name>A0A0N7KRN9_ORYSJ</name>
<evidence type="ECO:0000313" key="2">
    <source>
        <dbReference type="EMBL" id="BAT10546.1"/>
    </source>
</evidence>
<dbReference type="EMBL" id="AP014966">
    <property type="protein sequence ID" value="BAT10546.1"/>
    <property type="molecule type" value="Genomic_DNA"/>
</dbReference>
<gene>
    <name evidence="2" type="ordered locus">Os10g0368650</name>
    <name evidence="2" type="ORF">OSNPB_100368650</name>
</gene>
<feature type="region of interest" description="Disordered" evidence="1">
    <location>
        <begin position="1"/>
        <end position="59"/>
    </location>
</feature>